<proteinExistence type="predicted"/>
<organism evidence="1 2">
    <name type="scientific">Janthinobacterium fluminis</name>
    <dbReference type="NCBI Taxonomy" id="2987524"/>
    <lineage>
        <taxon>Bacteria</taxon>
        <taxon>Pseudomonadati</taxon>
        <taxon>Pseudomonadota</taxon>
        <taxon>Betaproteobacteria</taxon>
        <taxon>Burkholderiales</taxon>
        <taxon>Oxalobacteraceae</taxon>
        <taxon>Janthinobacterium</taxon>
    </lineage>
</organism>
<name>A0ABT5JUU7_9BURK</name>
<reference evidence="1 2" key="1">
    <citation type="submission" date="2022-10" db="EMBL/GenBank/DDBJ databases">
        <title>Janthinobacterium sp. hw3 Genome sequencing.</title>
        <authorList>
            <person name="Park S."/>
        </authorList>
    </citation>
    <scope>NUCLEOTIDE SEQUENCE [LARGE SCALE GENOMIC DNA]</scope>
    <source>
        <strain evidence="2">hw3</strain>
    </source>
</reference>
<dbReference type="Proteomes" id="UP001221208">
    <property type="component" value="Unassembled WGS sequence"/>
</dbReference>
<dbReference type="EMBL" id="JAQQXR010000001">
    <property type="protein sequence ID" value="MDC8756344.1"/>
    <property type="molecule type" value="Genomic_DNA"/>
</dbReference>
<evidence type="ECO:0000313" key="2">
    <source>
        <dbReference type="Proteomes" id="UP001221208"/>
    </source>
</evidence>
<sequence length="78" mass="9162">MIDPATARLYKTAIFTDQAREDFPCDNLPDTPVHIQFFMRIRLSGQDAWENVFACWRDMNESEFIGRFLGRTLKDFGK</sequence>
<keyword evidence="2" id="KW-1185">Reference proteome</keyword>
<comment type="caution">
    <text evidence="1">The sequence shown here is derived from an EMBL/GenBank/DDBJ whole genome shotgun (WGS) entry which is preliminary data.</text>
</comment>
<gene>
    <name evidence="1" type="ORF">OIK44_01940</name>
</gene>
<protein>
    <submittedName>
        <fullName evidence="1">Uncharacterized protein</fullName>
    </submittedName>
</protein>
<accession>A0ABT5JUU7</accession>
<dbReference type="RefSeq" id="WP_273668969.1">
    <property type="nucleotide sequence ID" value="NZ_JAQQXR010000001.1"/>
</dbReference>
<evidence type="ECO:0000313" key="1">
    <source>
        <dbReference type="EMBL" id="MDC8756344.1"/>
    </source>
</evidence>